<accession>A0A9W7EEJ3</accession>
<name>A0A9W7EEJ3_9STRA</name>
<sequence>MDLNEVLSCVGSPLAPSNYVEKSKVENITDVQVMAKNKGSNVKKAGLAQVVSYGCGVEVRKQNFKKNAWWRLKSVEEVRRREE</sequence>
<evidence type="ECO:0000313" key="1">
    <source>
        <dbReference type="EMBL" id="GMH78319.1"/>
    </source>
</evidence>
<proteinExistence type="predicted"/>
<organism evidence="1 2">
    <name type="scientific">Triparma laevis f. inornata</name>
    <dbReference type="NCBI Taxonomy" id="1714386"/>
    <lineage>
        <taxon>Eukaryota</taxon>
        <taxon>Sar</taxon>
        <taxon>Stramenopiles</taxon>
        <taxon>Ochrophyta</taxon>
        <taxon>Bolidophyceae</taxon>
        <taxon>Parmales</taxon>
        <taxon>Triparmaceae</taxon>
        <taxon>Triparma</taxon>
    </lineage>
</organism>
<evidence type="ECO:0000313" key="2">
    <source>
        <dbReference type="Proteomes" id="UP001162640"/>
    </source>
</evidence>
<gene>
    <name evidence="1" type="ORF">TL16_g07753</name>
</gene>
<dbReference type="AlphaFoldDB" id="A0A9W7EEJ3"/>
<dbReference type="EMBL" id="BLQM01000248">
    <property type="protein sequence ID" value="GMH78319.1"/>
    <property type="molecule type" value="Genomic_DNA"/>
</dbReference>
<protein>
    <submittedName>
        <fullName evidence="1">Uncharacterized protein</fullName>
    </submittedName>
</protein>
<comment type="caution">
    <text evidence="1">The sequence shown here is derived from an EMBL/GenBank/DDBJ whole genome shotgun (WGS) entry which is preliminary data.</text>
</comment>
<reference evidence="2" key="1">
    <citation type="journal article" date="2023" name="Commun. Biol.">
        <title>Genome analysis of Parmales, the sister group of diatoms, reveals the evolutionary specialization of diatoms from phago-mixotrophs to photoautotrophs.</title>
        <authorList>
            <person name="Ban H."/>
            <person name="Sato S."/>
            <person name="Yoshikawa S."/>
            <person name="Yamada K."/>
            <person name="Nakamura Y."/>
            <person name="Ichinomiya M."/>
            <person name="Sato N."/>
            <person name="Blanc-Mathieu R."/>
            <person name="Endo H."/>
            <person name="Kuwata A."/>
            <person name="Ogata H."/>
        </authorList>
    </citation>
    <scope>NUCLEOTIDE SEQUENCE [LARGE SCALE GENOMIC DNA]</scope>
</reference>
<dbReference type="Proteomes" id="UP001162640">
    <property type="component" value="Unassembled WGS sequence"/>
</dbReference>